<proteinExistence type="predicted"/>
<feature type="region of interest" description="Disordered" evidence="1">
    <location>
        <begin position="15"/>
        <end position="288"/>
    </location>
</feature>
<reference evidence="2" key="1">
    <citation type="submission" date="2020-12" db="EMBL/GenBank/DDBJ databases">
        <authorList>
            <person name="Iha C."/>
        </authorList>
    </citation>
    <scope>NUCLEOTIDE SEQUENCE</scope>
</reference>
<feature type="compositionally biased region" description="Acidic residues" evidence="1">
    <location>
        <begin position="112"/>
        <end position="141"/>
    </location>
</feature>
<name>A0A8S1IUW0_9CHLO</name>
<organism evidence="2 3">
    <name type="scientific">Ostreobium quekettii</name>
    <dbReference type="NCBI Taxonomy" id="121088"/>
    <lineage>
        <taxon>Eukaryota</taxon>
        <taxon>Viridiplantae</taxon>
        <taxon>Chlorophyta</taxon>
        <taxon>core chlorophytes</taxon>
        <taxon>Ulvophyceae</taxon>
        <taxon>TCBD clade</taxon>
        <taxon>Bryopsidales</taxon>
        <taxon>Ostreobineae</taxon>
        <taxon>Ostreobiaceae</taxon>
        <taxon>Ostreobium</taxon>
    </lineage>
</organism>
<dbReference type="PANTHER" id="PTHR31365">
    <property type="entry name" value="EXPRESSED PROTEIN"/>
    <property type="match status" value="1"/>
</dbReference>
<dbReference type="AlphaFoldDB" id="A0A8S1IUW0"/>
<feature type="compositionally biased region" description="Basic residues" evidence="1">
    <location>
        <begin position="16"/>
        <end position="32"/>
    </location>
</feature>
<dbReference type="PANTHER" id="PTHR31365:SF4">
    <property type="entry name" value="OS05G0179800 PROTEIN"/>
    <property type="match status" value="1"/>
</dbReference>
<evidence type="ECO:0000313" key="3">
    <source>
        <dbReference type="Proteomes" id="UP000708148"/>
    </source>
</evidence>
<feature type="compositionally biased region" description="Polar residues" evidence="1">
    <location>
        <begin position="148"/>
        <end position="157"/>
    </location>
</feature>
<feature type="compositionally biased region" description="Basic residues" evidence="1">
    <location>
        <begin position="279"/>
        <end position="288"/>
    </location>
</feature>
<sequence length="308" mass="32956">MSLTLSNAFAALEVRKAKKKKARESERKKKGGRGAAGGQDSLQLEREIFSRPQLNVSNWADCDDDEDDFDAGVGPEAAEDPSTGHKDANQEDGHDSEEEIDLEKEFGVELGPEGEAEADAEAENLTENGEDDAGEDGEAQEQEPLPTYNRSESNLGRQLSKKELKKKEMAELEAMLAEMGIAPDESSKKEGDGEGSSGLRKKKSTKKKLSISEPATGDTATTVAAQDAKAGEKENGSASVQAPTAKEDSDAAKVLKSKKKSQKKLPSATELAAAEAKARMKKKGKKDTKHYNQVMLAVCGSHNASCNT</sequence>
<comment type="caution">
    <text evidence="2">The sequence shown here is derived from an EMBL/GenBank/DDBJ whole genome shotgun (WGS) entry which is preliminary data.</text>
</comment>
<feature type="compositionally biased region" description="Basic and acidic residues" evidence="1">
    <location>
        <begin position="82"/>
        <end position="93"/>
    </location>
</feature>
<dbReference type="Proteomes" id="UP000708148">
    <property type="component" value="Unassembled WGS sequence"/>
</dbReference>
<protein>
    <submittedName>
        <fullName evidence="2">Uncharacterized protein</fullName>
    </submittedName>
</protein>
<feature type="compositionally biased region" description="Basic residues" evidence="1">
    <location>
        <begin position="199"/>
        <end position="209"/>
    </location>
</feature>
<feature type="compositionally biased region" description="Basic and acidic residues" evidence="1">
    <location>
        <begin position="160"/>
        <end position="170"/>
    </location>
</feature>
<feature type="compositionally biased region" description="Acidic residues" evidence="1">
    <location>
        <begin position="61"/>
        <end position="70"/>
    </location>
</feature>
<evidence type="ECO:0000256" key="1">
    <source>
        <dbReference type="SAM" id="MobiDB-lite"/>
    </source>
</evidence>
<keyword evidence="3" id="KW-1185">Reference proteome</keyword>
<evidence type="ECO:0000313" key="2">
    <source>
        <dbReference type="EMBL" id="CAD7697893.1"/>
    </source>
</evidence>
<dbReference type="EMBL" id="CAJHUC010000725">
    <property type="protein sequence ID" value="CAD7697893.1"/>
    <property type="molecule type" value="Genomic_DNA"/>
</dbReference>
<accession>A0A8S1IUW0</accession>
<gene>
    <name evidence="2" type="ORF">OSTQU699_LOCUS3254</name>
</gene>